<dbReference type="Proteomes" id="UP000318336">
    <property type="component" value="Unassembled WGS sequence"/>
</dbReference>
<protein>
    <submittedName>
        <fullName evidence="1">Broad specificity phosphatase PhoE</fullName>
    </submittedName>
</protein>
<gene>
    <name evidence="1" type="ORF">FB554_0123</name>
</gene>
<dbReference type="Gene3D" id="3.40.50.1240">
    <property type="entry name" value="Phosphoglycerate mutase-like"/>
    <property type="match status" value="1"/>
</dbReference>
<dbReference type="PANTHER" id="PTHR48100:SF51">
    <property type="entry name" value="PHOSPHOGLYCERATE MUTASE"/>
    <property type="match status" value="1"/>
</dbReference>
<name>A0A542X843_9MICO</name>
<comment type="caution">
    <text evidence="1">The sequence shown here is derived from an EMBL/GenBank/DDBJ whole genome shotgun (WGS) entry which is preliminary data.</text>
</comment>
<dbReference type="Pfam" id="PF00300">
    <property type="entry name" value="His_Phos_1"/>
    <property type="match status" value="1"/>
</dbReference>
<dbReference type="SUPFAM" id="SSF53254">
    <property type="entry name" value="Phosphoglycerate mutase-like"/>
    <property type="match status" value="1"/>
</dbReference>
<dbReference type="InterPro" id="IPR029033">
    <property type="entry name" value="His_PPase_superfam"/>
</dbReference>
<dbReference type="AlphaFoldDB" id="A0A542X843"/>
<dbReference type="InterPro" id="IPR013078">
    <property type="entry name" value="His_Pase_superF_clade-1"/>
</dbReference>
<dbReference type="GO" id="GO:0005737">
    <property type="term" value="C:cytoplasm"/>
    <property type="evidence" value="ECO:0007669"/>
    <property type="project" value="TreeGrafter"/>
</dbReference>
<keyword evidence="2" id="KW-1185">Reference proteome</keyword>
<dbReference type="EMBL" id="VFOK01000001">
    <property type="protein sequence ID" value="TQL32008.1"/>
    <property type="molecule type" value="Genomic_DNA"/>
</dbReference>
<dbReference type="PANTHER" id="PTHR48100">
    <property type="entry name" value="BROAD-SPECIFICITY PHOSPHATASE YOR283W-RELATED"/>
    <property type="match status" value="1"/>
</dbReference>
<dbReference type="CDD" id="cd07067">
    <property type="entry name" value="HP_PGM_like"/>
    <property type="match status" value="1"/>
</dbReference>
<sequence>MPERDDPSPAIDRPQRTTVHLVRHGEVENPQKLLYGRLPGYHLSALGREMAELAADYLAQFDVTHLVSSPLERAQETIAPLAQRLGLDVAIDERVIESDNRFEGLTVGADPRQLAHPRYWRLLVNPTRPSWGEPYVELVDRMAAAIRGARAAARGHEAVIVSHQLPIWTIRQAAEGRRLWHDPRHRSCSLGSVTSFVFYGDDLDVIEYAEPAAELLPRAAKVGGA</sequence>
<proteinExistence type="predicted"/>
<accession>A0A542X843</accession>
<reference evidence="1 2" key="1">
    <citation type="submission" date="2019-06" db="EMBL/GenBank/DDBJ databases">
        <title>Sequencing the genomes of 1000 actinobacteria strains.</title>
        <authorList>
            <person name="Klenk H.-P."/>
        </authorList>
    </citation>
    <scope>NUCLEOTIDE SEQUENCE [LARGE SCALE GENOMIC DNA]</scope>
    <source>
        <strain evidence="1 2">DSM 24617</strain>
    </source>
</reference>
<organism evidence="1 2">
    <name type="scientific">Barrientosiimonas humi</name>
    <dbReference type="NCBI Taxonomy" id="999931"/>
    <lineage>
        <taxon>Bacteria</taxon>
        <taxon>Bacillati</taxon>
        <taxon>Actinomycetota</taxon>
        <taxon>Actinomycetes</taxon>
        <taxon>Micrococcales</taxon>
        <taxon>Dermacoccaceae</taxon>
        <taxon>Barrientosiimonas</taxon>
    </lineage>
</organism>
<dbReference type="OrthoDB" id="3215466at2"/>
<dbReference type="SMART" id="SM00855">
    <property type="entry name" value="PGAM"/>
    <property type="match status" value="1"/>
</dbReference>
<dbReference type="InterPro" id="IPR050275">
    <property type="entry name" value="PGM_Phosphatase"/>
</dbReference>
<evidence type="ECO:0000313" key="2">
    <source>
        <dbReference type="Proteomes" id="UP000318336"/>
    </source>
</evidence>
<evidence type="ECO:0000313" key="1">
    <source>
        <dbReference type="EMBL" id="TQL32008.1"/>
    </source>
</evidence>
<dbReference type="RefSeq" id="WP_142004167.1">
    <property type="nucleotide sequence ID" value="NZ_CAJTBP010000001.1"/>
</dbReference>
<dbReference type="GO" id="GO:0016791">
    <property type="term" value="F:phosphatase activity"/>
    <property type="evidence" value="ECO:0007669"/>
    <property type="project" value="TreeGrafter"/>
</dbReference>